<evidence type="ECO:0000313" key="5">
    <source>
        <dbReference type="Proteomes" id="UP001243009"/>
    </source>
</evidence>
<proteinExistence type="inferred from homology"/>
<evidence type="ECO:0000259" key="3">
    <source>
        <dbReference type="Pfam" id="PF13458"/>
    </source>
</evidence>
<sequence length="398" mass="43452">MERRGLLAAGAVLLAAPRIARAEETPGVTATEIRFGGTTALSGPVSALGVQCRAVEGVCRAVNEAGGIAGRRLTYILYDDGFSPPKTLEQVRRLVEQDRVAFLFNMLGTAPNNAVVRYVNQRKVPHLFLSVNGDKWGDYATNPWTMGFAPSARTEAQVFARHALSEKPEARFALLHQNDDFGRDYIAGLKDVLGSAYDGRVRVASYEVTDPTVDSQLIALQGADVLVSGVTAKFAAMAIRKIHELGWRATHYIASGASSVAGVIQPAGVERATGTITSAYLKDPNDPAWAGDAGMAEYRRFMAKWLPEADTTDIYYTYGYTVSLALLQILRQCGGEFRRERIMQEAANLRGLEIPTLLPGIRVDTSPTDYRPLQQLQLARWDGRMWQRFGPVIDGASA</sequence>
<accession>A0ABT9DSB8</accession>
<dbReference type="RefSeq" id="WP_305101649.1">
    <property type="nucleotide sequence ID" value="NZ_JAUTWS010000001.1"/>
</dbReference>
<dbReference type="InterPro" id="IPR028082">
    <property type="entry name" value="Peripla_BP_I"/>
</dbReference>
<feature type="domain" description="Leucine-binding protein" evidence="3">
    <location>
        <begin position="32"/>
        <end position="382"/>
    </location>
</feature>
<dbReference type="InterPro" id="IPR028081">
    <property type="entry name" value="Leu-bd"/>
</dbReference>
<gene>
    <name evidence="4" type="ORF">Q7A36_00380</name>
</gene>
<keyword evidence="2" id="KW-0732">Signal</keyword>
<dbReference type="PANTHER" id="PTHR47235:SF1">
    <property type="entry name" value="BLR6548 PROTEIN"/>
    <property type="match status" value="1"/>
</dbReference>
<dbReference type="SUPFAM" id="SSF53822">
    <property type="entry name" value="Periplasmic binding protein-like I"/>
    <property type="match status" value="1"/>
</dbReference>
<evidence type="ECO:0000256" key="1">
    <source>
        <dbReference type="ARBA" id="ARBA00010062"/>
    </source>
</evidence>
<reference evidence="4 5" key="1">
    <citation type="submission" date="2023-08" db="EMBL/GenBank/DDBJ databases">
        <title>The draft genome sequence of Paracraurococcus sp. LOR1-02.</title>
        <authorList>
            <person name="Kingkaew E."/>
            <person name="Tanasupawat S."/>
        </authorList>
    </citation>
    <scope>NUCLEOTIDE SEQUENCE [LARGE SCALE GENOMIC DNA]</scope>
    <source>
        <strain evidence="4 5">LOR1-02</strain>
    </source>
</reference>
<keyword evidence="5" id="KW-1185">Reference proteome</keyword>
<dbReference type="PANTHER" id="PTHR47235">
    <property type="entry name" value="BLR6548 PROTEIN"/>
    <property type="match status" value="1"/>
</dbReference>
<dbReference type="EMBL" id="JAUTWS010000001">
    <property type="protein sequence ID" value="MDO9706776.1"/>
    <property type="molecule type" value="Genomic_DNA"/>
</dbReference>
<dbReference type="Gene3D" id="3.40.50.2300">
    <property type="match status" value="2"/>
</dbReference>
<organism evidence="4 5">
    <name type="scientific">Paracraurococcus lichenis</name>
    <dbReference type="NCBI Taxonomy" id="3064888"/>
    <lineage>
        <taxon>Bacteria</taxon>
        <taxon>Pseudomonadati</taxon>
        <taxon>Pseudomonadota</taxon>
        <taxon>Alphaproteobacteria</taxon>
        <taxon>Acetobacterales</taxon>
        <taxon>Roseomonadaceae</taxon>
        <taxon>Paracraurococcus</taxon>
    </lineage>
</organism>
<name>A0ABT9DSB8_9PROT</name>
<dbReference type="Proteomes" id="UP001243009">
    <property type="component" value="Unassembled WGS sequence"/>
</dbReference>
<evidence type="ECO:0000256" key="2">
    <source>
        <dbReference type="ARBA" id="ARBA00022729"/>
    </source>
</evidence>
<dbReference type="CDD" id="cd06343">
    <property type="entry name" value="PBP1_ABC_ligand_binding-like"/>
    <property type="match status" value="1"/>
</dbReference>
<dbReference type="Pfam" id="PF13458">
    <property type="entry name" value="Peripla_BP_6"/>
    <property type="match status" value="1"/>
</dbReference>
<comment type="similarity">
    <text evidence="1">Belongs to the leucine-binding protein family.</text>
</comment>
<comment type="caution">
    <text evidence="4">The sequence shown here is derived from an EMBL/GenBank/DDBJ whole genome shotgun (WGS) entry which is preliminary data.</text>
</comment>
<protein>
    <submittedName>
        <fullName evidence="4">ABC transporter substrate-binding protein</fullName>
    </submittedName>
</protein>
<evidence type="ECO:0000313" key="4">
    <source>
        <dbReference type="EMBL" id="MDO9706776.1"/>
    </source>
</evidence>